<sequence>MPRCEGLKLPDLKDGYVKTTGELKGHLQATEHRAMMQLVPLALLAAVEDVMGAAGHPIVELVCRHVELYMLKSSRKRPEYFVMADLELYQELLGELDAQMKLHVQKFFAQQLNQPKYHKQAGQQEAQHCAGKHHHKSEPGGA</sequence>
<comment type="caution">
    <text evidence="2">The sequence shown here is derived from an EMBL/GenBank/DDBJ whole genome shotgun (WGS) entry which is preliminary data.</text>
</comment>
<protein>
    <submittedName>
        <fullName evidence="2">Uncharacterized protein</fullName>
    </submittedName>
</protein>
<evidence type="ECO:0000256" key="1">
    <source>
        <dbReference type="SAM" id="MobiDB-lite"/>
    </source>
</evidence>
<keyword evidence="3" id="KW-1185">Reference proteome</keyword>
<accession>A0ABR2YAS5</accession>
<organism evidence="2 3">
    <name type="scientific">Coccomyxa subellipsoidea</name>
    <dbReference type="NCBI Taxonomy" id="248742"/>
    <lineage>
        <taxon>Eukaryota</taxon>
        <taxon>Viridiplantae</taxon>
        <taxon>Chlorophyta</taxon>
        <taxon>core chlorophytes</taxon>
        <taxon>Trebouxiophyceae</taxon>
        <taxon>Trebouxiophyceae incertae sedis</taxon>
        <taxon>Coccomyxaceae</taxon>
        <taxon>Coccomyxa</taxon>
    </lineage>
</organism>
<reference evidence="2 3" key="1">
    <citation type="journal article" date="2024" name="Nat. Commun.">
        <title>Phylogenomics reveals the evolutionary origins of lichenization in chlorophyte algae.</title>
        <authorList>
            <person name="Puginier C."/>
            <person name="Libourel C."/>
            <person name="Otte J."/>
            <person name="Skaloud P."/>
            <person name="Haon M."/>
            <person name="Grisel S."/>
            <person name="Petersen M."/>
            <person name="Berrin J.G."/>
            <person name="Delaux P.M."/>
            <person name="Dal Grande F."/>
            <person name="Keller J."/>
        </authorList>
    </citation>
    <scope>NUCLEOTIDE SEQUENCE [LARGE SCALE GENOMIC DNA]</scope>
    <source>
        <strain evidence="2 3">SAG 216-7</strain>
    </source>
</reference>
<dbReference type="Proteomes" id="UP001491310">
    <property type="component" value="Unassembled WGS sequence"/>
</dbReference>
<dbReference type="EMBL" id="JALJOT010000019">
    <property type="protein sequence ID" value="KAK9901117.1"/>
    <property type="molecule type" value="Genomic_DNA"/>
</dbReference>
<gene>
    <name evidence="2" type="ORF">WJX75_007582</name>
</gene>
<evidence type="ECO:0000313" key="2">
    <source>
        <dbReference type="EMBL" id="KAK9901117.1"/>
    </source>
</evidence>
<evidence type="ECO:0000313" key="3">
    <source>
        <dbReference type="Proteomes" id="UP001491310"/>
    </source>
</evidence>
<name>A0ABR2YAS5_9CHLO</name>
<feature type="region of interest" description="Disordered" evidence="1">
    <location>
        <begin position="118"/>
        <end position="142"/>
    </location>
</feature>
<proteinExistence type="predicted"/>